<protein>
    <submittedName>
        <fullName evidence="1">Uncharacterized protein</fullName>
    </submittedName>
</protein>
<proteinExistence type="predicted"/>
<comment type="caution">
    <text evidence="1">The sequence shown here is derived from an EMBL/GenBank/DDBJ whole genome shotgun (WGS) entry which is preliminary data.</text>
</comment>
<dbReference type="Proteomes" id="UP001341840">
    <property type="component" value="Unassembled WGS sequence"/>
</dbReference>
<organism evidence="1 2">
    <name type="scientific">Stylosanthes scabra</name>
    <dbReference type="NCBI Taxonomy" id="79078"/>
    <lineage>
        <taxon>Eukaryota</taxon>
        <taxon>Viridiplantae</taxon>
        <taxon>Streptophyta</taxon>
        <taxon>Embryophyta</taxon>
        <taxon>Tracheophyta</taxon>
        <taxon>Spermatophyta</taxon>
        <taxon>Magnoliopsida</taxon>
        <taxon>eudicotyledons</taxon>
        <taxon>Gunneridae</taxon>
        <taxon>Pentapetalae</taxon>
        <taxon>rosids</taxon>
        <taxon>fabids</taxon>
        <taxon>Fabales</taxon>
        <taxon>Fabaceae</taxon>
        <taxon>Papilionoideae</taxon>
        <taxon>50 kb inversion clade</taxon>
        <taxon>dalbergioids sensu lato</taxon>
        <taxon>Dalbergieae</taxon>
        <taxon>Pterocarpus clade</taxon>
        <taxon>Stylosanthes</taxon>
    </lineage>
</organism>
<name>A0ABU6SW24_9FABA</name>
<evidence type="ECO:0000313" key="1">
    <source>
        <dbReference type="EMBL" id="MED6140646.1"/>
    </source>
</evidence>
<dbReference type="EMBL" id="JASCZI010062580">
    <property type="protein sequence ID" value="MED6140646.1"/>
    <property type="molecule type" value="Genomic_DNA"/>
</dbReference>
<evidence type="ECO:0000313" key="2">
    <source>
        <dbReference type="Proteomes" id="UP001341840"/>
    </source>
</evidence>
<keyword evidence="2" id="KW-1185">Reference proteome</keyword>
<gene>
    <name evidence="1" type="ORF">PIB30_095255</name>
</gene>
<reference evidence="1 2" key="1">
    <citation type="journal article" date="2023" name="Plants (Basel)">
        <title>Bridging the Gap: Combining Genomics and Transcriptomics Approaches to Understand Stylosanthes scabra, an Orphan Legume from the Brazilian Caatinga.</title>
        <authorList>
            <person name="Ferreira-Neto J.R.C."/>
            <person name="da Silva M.D."/>
            <person name="Binneck E."/>
            <person name="de Melo N.F."/>
            <person name="da Silva R.H."/>
            <person name="de Melo A.L.T.M."/>
            <person name="Pandolfi V."/>
            <person name="Bustamante F.O."/>
            <person name="Brasileiro-Vidal A.C."/>
            <person name="Benko-Iseppon A.M."/>
        </authorList>
    </citation>
    <scope>NUCLEOTIDE SEQUENCE [LARGE SCALE GENOMIC DNA]</scope>
    <source>
        <tissue evidence="1">Leaves</tissue>
    </source>
</reference>
<accession>A0ABU6SW24</accession>
<sequence length="160" mass="18433">MIKVKLRSEPLYNNHRQVRFKTLVFLFSKARIDSGRRGIDSMEPFRELVAFGARNDSLKITNDAHASPPRRQLVVATSSSYVVAVRGASLPPLQLEKAATVAAYRFPWTMLIVNHVTICAKFFLQVLTNDNHQRFEEFALKARQQREQNEVRKFEDLLDS</sequence>